<dbReference type="EMBL" id="JAVRER010000042">
    <property type="protein sequence ID" value="MDT0418303.1"/>
    <property type="molecule type" value="Genomic_DNA"/>
</dbReference>
<reference evidence="3" key="1">
    <citation type="submission" date="2023-07" db="EMBL/GenBank/DDBJ databases">
        <title>30 novel species of actinomycetes from the DSMZ collection.</title>
        <authorList>
            <person name="Nouioui I."/>
        </authorList>
    </citation>
    <scope>NUCLEOTIDE SEQUENCE [LARGE SCALE GENOMIC DNA]</scope>
    <source>
        <strain evidence="3">DSM 41982</strain>
    </source>
</reference>
<feature type="compositionally biased region" description="Polar residues" evidence="1">
    <location>
        <begin position="1"/>
        <end position="10"/>
    </location>
</feature>
<organism evidence="2 3">
    <name type="scientific">Streptomyces evansiae</name>
    <dbReference type="NCBI Taxonomy" id="3075535"/>
    <lineage>
        <taxon>Bacteria</taxon>
        <taxon>Bacillati</taxon>
        <taxon>Actinomycetota</taxon>
        <taxon>Actinomycetes</taxon>
        <taxon>Kitasatosporales</taxon>
        <taxon>Streptomycetaceae</taxon>
        <taxon>Streptomyces</taxon>
    </lineage>
</organism>
<comment type="caution">
    <text evidence="2">The sequence shown here is derived from an EMBL/GenBank/DDBJ whole genome shotgun (WGS) entry which is preliminary data.</text>
</comment>
<dbReference type="Proteomes" id="UP001183607">
    <property type="component" value="Unassembled WGS sequence"/>
</dbReference>
<evidence type="ECO:0000313" key="3">
    <source>
        <dbReference type="Proteomes" id="UP001183607"/>
    </source>
</evidence>
<name>A0ABD5ECD1_9ACTN</name>
<protein>
    <submittedName>
        <fullName evidence="2">Uncharacterized protein</fullName>
    </submittedName>
</protein>
<proteinExistence type="predicted"/>
<feature type="region of interest" description="Disordered" evidence="1">
    <location>
        <begin position="1"/>
        <end position="21"/>
    </location>
</feature>
<gene>
    <name evidence="2" type="ORF">RM574_22715</name>
</gene>
<evidence type="ECO:0000313" key="2">
    <source>
        <dbReference type="EMBL" id="MDT0418303.1"/>
    </source>
</evidence>
<evidence type="ECO:0000256" key="1">
    <source>
        <dbReference type="SAM" id="MobiDB-lite"/>
    </source>
</evidence>
<dbReference type="RefSeq" id="WP_095682783.1">
    <property type="nucleotide sequence ID" value="NZ_JAVRER010000042.1"/>
</dbReference>
<dbReference type="AlphaFoldDB" id="A0ABD5ECD1"/>
<sequence length="136" mass="14400">MTTPDSSGTSGAPPEPGPLEQTLHAARARVLADLGASEVSDARVVSLVEEAVTQRRWWVEQWPDGAEFVAGLVAQDVQDGLLEQHGRWPLCPVCTEDEPHALAVEPELGPDPHWVCAEAGVLVAPVGALDSVPGIR</sequence>
<accession>A0ABD5ECD1</accession>